<dbReference type="InterPro" id="IPR053051">
    <property type="entry name" value="HDAC_complex_subunit"/>
</dbReference>
<dbReference type="STRING" id="1081102.A0A167VBL0"/>
<feature type="domain" description="Zinc finger PHD-type" evidence="5">
    <location>
        <begin position="129"/>
        <end position="205"/>
    </location>
</feature>
<keyword evidence="2" id="KW-0863">Zinc-finger</keyword>
<dbReference type="PROSITE" id="PS01359">
    <property type="entry name" value="ZF_PHD_1"/>
    <property type="match status" value="1"/>
</dbReference>
<reference evidence="6 7" key="1">
    <citation type="journal article" date="2016" name="Genome Biol. Evol.">
        <title>Divergent and convergent evolution of fungal pathogenicity.</title>
        <authorList>
            <person name="Shang Y."/>
            <person name="Xiao G."/>
            <person name="Zheng P."/>
            <person name="Cen K."/>
            <person name="Zhan S."/>
            <person name="Wang C."/>
        </authorList>
    </citation>
    <scope>NUCLEOTIDE SEQUENCE [LARGE SCALE GENOMIC DNA]</scope>
    <source>
        <strain evidence="6 7">RCEF 264</strain>
    </source>
</reference>
<dbReference type="GO" id="GO:0033698">
    <property type="term" value="C:Rpd3L complex"/>
    <property type="evidence" value="ECO:0007669"/>
    <property type="project" value="TreeGrafter"/>
</dbReference>
<dbReference type="Proteomes" id="UP000076874">
    <property type="component" value="Unassembled WGS sequence"/>
</dbReference>
<dbReference type="PANTHER" id="PTHR47793">
    <property type="entry name" value="HISTONE DEACETYLASE COMPLEX SUBUNIT CTI6"/>
    <property type="match status" value="1"/>
</dbReference>
<dbReference type="InterPro" id="IPR011011">
    <property type="entry name" value="Znf_FYVE_PHD"/>
</dbReference>
<feature type="region of interest" description="Disordered" evidence="4">
    <location>
        <begin position="525"/>
        <end position="643"/>
    </location>
</feature>
<dbReference type="SUPFAM" id="SSF57903">
    <property type="entry name" value="FYVE/PHD zinc finger"/>
    <property type="match status" value="1"/>
</dbReference>
<evidence type="ECO:0000259" key="5">
    <source>
        <dbReference type="SMART" id="SM00249"/>
    </source>
</evidence>
<feature type="compositionally biased region" description="Low complexity" evidence="4">
    <location>
        <begin position="55"/>
        <end position="78"/>
    </location>
</feature>
<evidence type="ECO:0000256" key="1">
    <source>
        <dbReference type="ARBA" id="ARBA00022723"/>
    </source>
</evidence>
<feature type="compositionally biased region" description="Basic and acidic residues" evidence="4">
    <location>
        <begin position="331"/>
        <end position="343"/>
    </location>
</feature>
<comment type="caution">
    <text evidence="6">The sequence shown here is derived from an EMBL/GenBank/DDBJ whole genome shotgun (WGS) entry which is preliminary data.</text>
</comment>
<name>A0A167VBL0_9HYPO</name>
<organism evidence="6 7">
    <name type="scientific">Niveomyces insectorum RCEF 264</name>
    <dbReference type="NCBI Taxonomy" id="1081102"/>
    <lineage>
        <taxon>Eukaryota</taxon>
        <taxon>Fungi</taxon>
        <taxon>Dikarya</taxon>
        <taxon>Ascomycota</taxon>
        <taxon>Pezizomycotina</taxon>
        <taxon>Sordariomycetes</taxon>
        <taxon>Hypocreomycetidae</taxon>
        <taxon>Hypocreales</taxon>
        <taxon>Cordycipitaceae</taxon>
        <taxon>Niveomyces</taxon>
    </lineage>
</organism>
<gene>
    <name evidence="6" type="ORF">SPI_03976</name>
</gene>
<evidence type="ECO:0000313" key="7">
    <source>
        <dbReference type="Proteomes" id="UP000076874"/>
    </source>
</evidence>
<evidence type="ECO:0000256" key="4">
    <source>
        <dbReference type="SAM" id="MobiDB-lite"/>
    </source>
</evidence>
<feature type="compositionally biased region" description="Low complexity" evidence="4">
    <location>
        <begin position="381"/>
        <end position="390"/>
    </location>
</feature>
<feature type="compositionally biased region" description="Low complexity" evidence="4">
    <location>
        <begin position="620"/>
        <end position="638"/>
    </location>
</feature>
<dbReference type="InterPro" id="IPR019786">
    <property type="entry name" value="Zinc_finger_PHD-type_CS"/>
</dbReference>
<evidence type="ECO:0000256" key="2">
    <source>
        <dbReference type="ARBA" id="ARBA00022771"/>
    </source>
</evidence>
<feature type="compositionally biased region" description="Pro residues" evidence="4">
    <location>
        <begin position="546"/>
        <end position="558"/>
    </location>
</feature>
<dbReference type="Gene3D" id="3.30.40.10">
    <property type="entry name" value="Zinc/RING finger domain, C3HC4 (zinc finger)"/>
    <property type="match status" value="1"/>
</dbReference>
<feature type="region of interest" description="Disordered" evidence="4">
    <location>
        <begin position="1"/>
        <end position="102"/>
    </location>
</feature>
<dbReference type="GO" id="GO:0008270">
    <property type="term" value="F:zinc ion binding"/>
    <property type="evidence" value="ECO:0007669"/>
    <property type="project" value="UniProtKB-KW"/>
</dbReference>
<feature type="compositionally biased region" description="Basic and acidic residues" evidence="4">
    <location>
        <begin position="237"/>
        <end position="277"/>
    </location>
</feature>
<keyword evidence="1" id="KW-0479">Metal-binding</keyword>
<feature type="region of interest" description="Disordered" evidence="4">
    <location>
        <begin position="673"/>
        <end position="755"/>
    </location>
</feature>
<dbReference type="PANTHER" id="PTHR47793:SF1">
    <property type="entry name" value="HISTONE DEACETYLASE COMPLEX SUBUNIT CTI6"/>
    <property type="match status" value="1"/>
</dbReference>
<dbReference type="GO" id="GO:0061188">
    <property type="term" value="P:negative regulation of rDNA heterochromatin formation"/>
    <property type="evidence" value="ECO:0007669"/>
    <property type="project" value="TreeGrafter"/>
</dbReference>
<evidence type="ECO:0000313" key="6">
    <source>
        <dbReference type="EMBL" id="OAA62436.1"/>
    </source>
</evidence>
<feature type="compositionally biased region" description="Low complexity" evidence="4">
    <location>
        <begin position="525"/>
        <end position="545"/>
    </location>
</feature>
<dbReference type="OrthoDB" id="418595at2759"/>
<feature type="compositionally biased region" description="Low complexity" evidence="4">
    <location>
        <begin position="453"/>
        <end position="494"/>
    </location>
</feature>
<proteinExistence type="predicted"/>
<dbReference type="Pfam" id="PF20826">
    <property type="entry name" value="PHD_5"/>
    <property type="match status" value="1"/>
</dbReference>
<dbReference type="GO" id="GO:0070210">
    <property type="term" value="C:Rpd3L-Expanded complex"/>
    <property type="evidence" value="ECO:0007669"/>
    <property type="project" value="TreeGrafter"/>
</dbReference>
<dbReference type="SMART" id="SM00249">
    <property type="entry name" value="PHD"/>
    <property type="match status" value="1"/>
</dbReference>
<evidence type="ECO:0000256" key="3">
    <source>
        <dbReference type="ARBA" id="ARBA00022833"/>
    </source>
</evidence>
<protein>
    <submittedName>
        <fullName evidence="6">Transcriptional regulator</fullName>
    </submittedName>
</protein>
<sequence>MAGSDPRRSSRARTSQPQSRPSSTTSSVSGRLDRNAFSSSSSSRPFAKTGSPQKTASTSTASTASEPPDDAAANTADDTPPPPTRSRRATTQTATLLKDDDQDLSSVVVSEIEMLNDGDDVQEDDEAVRCICGYDDYPGPPGPEDLKQAAKDGYDVDAIFPTVITDDLAGFFVQCDICKVWQHGACVGLVNDSTLPEEYYCEECKKDFHRIFPGTNGPRWSIYRALDHHRSRTSSFVKDRDRSPKTKQSSREQSKEQNKDKDASNDALRDTSKEPRPARPASISQTSKRRSTMNSRDAAYDEEQLRIAIEASKGEVSADSADAGSRRPKRSRSDSEEKSDGIKRQRTSSRSASPTGEAFNPADDSDDAMATRNGSSRKAARSAAAAVRLQQQRERAEKEEKERQRAEAANKRNGRAERRRADGTEPTRATIFVRESEAHSDTDSSDPSDEVPLSARAAGRSLSSIPTTATTATAAASTTTTMTATTTNNNTTATTTTTTTTAIKNIDANSATVAAADTLGTAAANAPASSAPSTSSAAQRTGPARPTQPSPETPPPTSAPAMSVSKSAKGGRPTHRKKGRNQYTKERDLREEQNANQSRSRDGADGSQGKSGSGGGSGSGQNSSKSGSRSKGGNANSRISMTEMRRRVGAMSDFIGKTQVEIAGGEYLASAVATPDSGTQPPGKGSNVSVAAAANGGSDATTPSSAVPRAAVNGDKGAQSPTKRASESAGDSASGNAGAGAGAPATIRTGSSAPEKEFKQLPLLEMMDILTRNIIHWQSQYGGG</sequence>
<dbReference type="EMBL" id="AZHD01000006">
    <property type="protein sequence ID" value="OAA62436.1"/>
    <property type="molecule type" value="Genomic_DNA"/>
</dbReference>
<feature type="compositionally biased region" description="Gly residues" evidence="4">
    <location>
        <begin position="609"/>
        <end position="619"/>
    </location>
</feature>
<dbReference type="InterPro" id="IPR013083">
    <property type="entry name" value="Znf_RING/FYVE/PHD"/>
</dbReference>
<feature type="compositionally biased region" description="Low complexity" evidence="4">
    <location>
        <begin position="727"/>
        <end position="736"/>
    </location>
</feature>
<keyword evidence="7" id="KW-1185">Reference proteome</keyword>
<feature type="compositionally biased region" description="Low complexity" evidence="4">
    <location>
        <begin position="12"/>
        <end position="27"/>
    </location>
</feature>
<dbReference type="InterPro" id="IPR001965">
    <property type="entry name" value="Znf_PHD"/>
</dbReference>
<keyword evidence="3" id="KW-0862">Zinc</keyword>
<feature type="region of interest" description="Disordered" evidence="4">
    <location>
        <begin position="233"/>
        <end position="494"/>
    </location>
</feature>
<feature type="compositionally biased region" description="Basic and acidic residues" evidence="4">
    <location>
        <begin position="391"/>
        <end position="425"/>
    </location>
</feature>
<dbReference type="GO" id="GO:0061186">
    <property type="term" value="P:negative regulation of silent mating-type cassette heterochromatin formation"/>
    <property type="evidence" value="ECO:0007669"/>
    <property type="project" value="TreeGrafter"/>
</dbReference>
<dbReference type="AlphaFoldDB" id="A0A167VBL0"/>
<feature type="compositionally biased region" description="Basic and acidic residues" evidence="4">
    <location>
        <begin position="583"/>
        <end position="604"/>
    </location>
</feature>
<accession>A0A167VBL0</accession>